<evidence type="ECO:0000313" key="2">
    <source>
        <dbReference type="EMBL" id="PIC14421.1"/>
    </source>
</evidence>
<keyword evidence="1" id="KW-0732">Signal</keyword>
<dbReference type="Proteomes" id="UP000230233">
    <property type="component" value="Unassembled WGS sequence"/>
</dbReference>
<accession>A0A2G5SHR5</accession>
<feature type="signal peptide" evidence="1">
    <location>
        <begin position="1"/>
        <end position="17"/>
    </location>
</feature>
<dbReference type="AlphaFoldDB" id="A0A2G5SHR5"/>
<evidence type="ECO:0000256" key="1">
    <source>
        <dbReference type="SAM" id="SignalP"/>
    </source>
</evidence>
<protein>
    <recommendedName>
        <fullName evidence="4">SCP domain-containing protein</fullName>
    </recommendedName>
</protein>
<keyword evidence="3" id="KW-1185">Reference proteome</keyword>
<reference evidence="3" key="1">
    <citation type="submission" date="2017-10" db="EMBL/GenBank/DDBJ databases">
        <title>Rapid genome shrinkage in a self-fertile nematode reveals novel sperm competition proteins.</title>
        <authorList>
            <person name="Yin D."/>
            <person name="Schwarz E.M."/>
            <person name="Thomas C.G."/>
            <person name="Felde R.L."/>
            <person name="Korf I.F."/>
            <person name="Cutter A.D."/>
            <person name="Schartner C.M."/>
            <person name="Ralston E.J."/>
            <person name="Meyer B.J."/>
            <person name="Haag E.S."/>
        </authorList>
    </citation>
    <scope>NUCLEOTIDE SEQUENCE [LARGE SCALE GENOMIC DNA]</scope>
    <source>
        <strain evidence="3">JU1422</strain>
    </source>
</reference>
<comment type="caution">
    <text evidence="2">The sequence shown here is derived from an EMBL/GenBank/DDBJ whole genome shotgun (WGS) entry which is preliminary data.</text>
</comment>
<gene>
    <name evidence="2" type="ORF">B9Z55_026745</name>
</gene>
<sequence>MKAALLVLVLLVQTVQCQFPHYGASGLKYLNSVRAYLADKQQIANMNKVEYNSDLENVIYSQLLLTGNCPDQKLIYLESNGIPIEVYLKTNVGLDEMDLEFANKFSGGAGKTQMGHVVTRCMVTGYEVKSYAFFTTKDQDLHGAPGSKCPSGRKTTINGLCALEKS</sequence>
<evidence type="ECO:0000313" key="3">
    <source>
        <dbReference type="Proteomes" id="UP000230233"/>
    </source>
</evidence>
<dbReference type="EMBL" id="PDUG01000007">
    <property type="protein sequence ID" value="PIC14421.1"/>
    <property type="molecule type" value="Genomic_DNA"/>
</dbReference>
<evidence type="ECO:0008006" key="4">
    <source>
        <dbReference type="Google" id="ProtNLM"/>
    </source>
</evidence>
<name>A0A2G5SHR5_9PELO</name>
<organism evidence="2 3">
    <name type="scientific">Caenorhabditis nigoni</name>
    <dbReference type="NCBI Taxonomy" id="1611254"/>
    <lineage>
        <taxon>Eukaryota</taxon>
        <taxon>Metazoa</taxon>
        <taxon>Ecdysozoa</taxon>
        <taxon>Nematoda</taxon>
        <taxon>Chromadorea</taxon>
        <taxon>Rhabditida</taxon>
        <taxon>Rhabditina</taxon>
        <taxon>Rhabditomorpha</taxon>
        <taxon>Rhabditoidea</taxon>
        <taxon>Rhabditidae</taxon>
        <taxon>Peloderinae</taxon>
        <taxon>Caenorhabditis</taxon>
    </lineage>
</organism>
<dbReference type="OrthoDB" id="10621498at2759"/>
<proteinExistence type="predicted"/>
<feature type="chain" id="PRO_5013673814" description="SCP domain-containing protein" evidence="1">
    <location>
        <begin position="18"/>
        <end position="166"/>
    </location>
</feature>